<dbReference type="AlphaFoldDB" id="A0ABD3I140"/>
<evidence type="ECO:0000313" key="3">
    <source>
        <dbReference type="Proteomes" id="UP001633002"/>
    </source>
</evidence>
<dbReference type="Proteomes" id="UP001633002">
    <property type="component" value="Unassembled WGS sequence"/>
</dbReference>
<keyword evidence="3" id="KW-1185">Reference proteome</keyword>
<dbReference type="EMBL" id="JBJQOH010000002">
    <property type="protein sequence ID" value="KAL3697413.1"/>
    <property type="molecule type" value="Genomic_DNA"/>
</dbReference>
<evidence type="ECO:0000256" key="1">
    <source>
        <dbReference type="SAM" id="MobiDB-lite"/>
    </source>
</evidence>
<protein>
    <submittedName>
        <fullName evidence="2">Uncharacterized protein</fullName>
    </submittedName>
</protein>
<evidence type="ECO:0000313" key="2">
    <source>
        <dbReference type="EMBL" id="KAL3697413.1"/>
    </source>
</evidence>
<name>A0ABD3I140_9MARC</name>
<feature type="compositionally biased region" description="Polar residues" evidence="1">
    <location>
        <begin position="10"/>
        <end position="30"/>
    </location>
</feature>
<gene>
    <name evidence="2" type="ORF">R1sor_011489</name>
</gene>
<sequence length="243" mass="27525">MNQCHVIGQASLTSSDQNNRAGPSDSNQTLLIEASPSKTGAGEERAGRKTASVSKEEDIYFKFRKNWSNESISVLSKIEGEPLAEGIIILPFANSCIDEVEVEEVFAGVLVARACDDVDEQLLLRDLPKFIEEDPRTVQWPVLRLRFIFNSAILANLYKVFVDSESSGKRSETQEEEEKRKRPTIICPDRCMTKVNKKDVLEERSFYYNEPFARRAAYILSKVDHPGFKEDNIPGHDTLNTHR</sequence>
<organism evidence="2 3">
    <name type="scientific">Riccia sorocarpa</name>
    <dbReference type="NCBI Taxonomy" id="122646"/>
    <lineage>
        <taxon>Eukaryota</taxon>
        <taxon>Viridiplantae</taxon>
        <taxon>Streptophyta</taxon>
        <taxon>Embryophyta</taxon>
        <taxon>Marchantiophyta</taxon>
        <taxon>Marchantiopsida</taxon>
        <taxon>Marchantiidae</taxon>
        <taxon>Marchantiales</taxon>
        <taxon>Ricciaceae</taxon>
        <taxon>Riccia</taxon>
    </lineage>
</organism>
<reference evidence="2 3" key="1">
    <citation type="submission" date="2024-09" db="EMBL/GenBank/DDBJ databases">
        <title>Chromosome-scale assembly of Riccia sorocarpa.</title>
        <authorList>
            <person name="Paukszto L."/>
        </authorList>
    </citation>
    <scope>NUCLEOTIDE SEQUENCE [LARGE SCALE GENOMIC DNA]</scope>
    <source>
        <strain evidence="2">LP-2024</strain>
        <tissue evidence="2">Aerial parts of the thallus</tissue>
    </source>
</reference>
<feature type="region of interest" description="Disordered" evidence="1">
    <location>
        <begin position="9"/>
        <end position="50"/>
    </location>
</feature>
<accession>A0ABD3I140</accession>
<comment type="caution">
    <text evidence="2">The sequence shown here is derived from an EMBL/GenBank/DDBJ whole genome shotgun (WGS) entry which is preliminary data.</text>
</comment>
<proteinExistence type="predicted"/>